<dbReference type="SUPFAM" id="SSF55781">
    <property type="entry name" value="GAF domain-like"/>
    <property type="match status" value="1"/>
</dbReference>
<dbReference type="InterPro" id="IPR051330">
    <property type="entry name" value="Phosphatase_reg/MetRdx"/>
</dbReference>
<dbReference type="EMBL" id="CP001708">
    <property type="protein sequence ID" value="ACV29084.1"/>
    <property type="molecule type" value="Genomic_DNA"/>
</dbReference>
<evidence type="ECO:0000313" key="3">
    <source>
        <dbReference type="EMBL" id="ACV29084.1"/>
    </source>
</evidence>
<dbReference type="Gene3D" id="3.30.450.40">
    <property type="match status" value="1"/>
</dbReference>
<organism evidence="3 4">
    <name type="scientific">Anaerococcus prevotii (strain ATCC 9321 / DSM 20548 / JCM 6508 / NCTC 11806 / PC1)</name>
    <name type="common">Peptostreptococcus prevotii</name>
    <name type="synonym">Peptococcus prevotii</name>
    <dbReference type="NCBI Taxonomy" id="525919"/>
    <lineage>
        <taxon>Bacteria</taxon>
        <taxon>Bacillati</taxon>
        <taxon>Bacillota</taxon>
        <taxon>Tissierellia</taxon>
        <taxon>Tissierellales</taxon>
        <taxon>Peptoniphilaceae</taxon>
        <taxon>Anaerococcus</taxon>
    </lineage>
</organism>
<dbReference type="InterPro" id="IPR003018">
    <property type="entry name" value="GAF"/>
</dbReference>
<dbReference type="AlphaFoldDB" id="C7RHX3"/>
<feature type="domain" description="GAF" evidence="2">
    <location>
        <begin position="54"/>
        <end position="161"/>
    </location>
</feature>
<dbReference type="PANTHER" id="PTHR21021">
    <property type="entry name" value="GAF/PUTATIVE CYTOSKELETAL PROTEIN"/>
    <property type="match status" value="1"/>
</dbReference>
<dbReference type="KEGG" id="apr:Apre_1057"/>
<dbReference type="GO" id="GO:0033745">
    <property type="term" value="F:L-methionine-(R)-S-oxide reductase activity"/>
    <property type="evidence" value="ECO:0007669"/>
    <property type="project" value="TreeGrafter"/>
</dbReference>
<dbReference type="eggNOG" id="COG1956">
    <property type="taxonomic scope" value="Bacteria"/>
</dbReference>
<dbReference type="OrthoDB" id="9796252at2"/>
<dbReference type="Proteomes" id="UP000002294">
    <property type="component" value="Chromosome"/>
</dbReference>
<name>C7RHX3_ANAPD</name>
<proteinExistence type="inferred from homology"/>
<dbReference type="PANTHER" id="PTHR21021:SF15">
    <property type="entry name" value="FREE METHIONINE-R-SULFOXIDE REDUCTASE"/>
    <property type="match status" value="1"/>
</dbReference>
<evidence type="ECO:0000256" key="1">
    <source>
        <dbReference type="ARBA" id="ARBA00038454"/>
    </source>
</evidence>
<sequence length="163" mass="18517">MNIDLNKIAGLDDEKCLDELINFIRVQVSDEENPIALMANVSAFIKAYVRDLNWAGFYIVRDEGLILGPFQGLPACTRLSFDKGVCAKAYRDREIVKVDDVGEFKDHIVCDSNSKSELVIPIFNEEDLVCLIDLDSPKPARFTELELEKFREIGQILENTIYL</sequence>
<keyword evidence="4" id="KW-1185">Reference proteome</keyword>
<gene>
    <name evidence="3" type="ordered locus">Apre_1057</name>
</gene>
<comment type="similarity">
    <text evidence="1">Belongs to the free Met sulfoxide reductase family.</text>
</comment>
<dbReference type="RefSeq" id="WP_015777987.1">
    <property type="nucleotide sequence ID" value="NC_013171.1"/>
</dbReference>
<accession>C7RHX3</accession>
<dbReference type="GO" id="GO:0005829">
    <property type="term" value="C:cytosol"/>
    <property type="evidence" value="ECO:0007669"/>
    <property type="project" value="TreeGrafter"/>
</dbReference>
<dbReference type="HOGENOM" id="CLU_077738_2_0_9"/>
<dbReference type="Pfam" id="PF01590">
    <property type="entry name" value="GAF"/>
    <property type="match status" value="1"/>
</dbReference>
<evidence type="ECO:0000313" key="4">
    <source>
        <dbReference type="Proteomes" id="UP000002294"/>
    </source>
</evidence>
<dbReference type="STRING" id="525919.Apre_1057"/>
<evidence type="ECO:0000259" key="2">
    <source>
        <dbReference type="Pfam" id="PF01590"/>
    </source>
</evidence>
<dbReference type="InterPro" id="IPR029016">
    <property type="entry name" value="GAF-like_dom_sf"/>
</dbReference>
<protein>
    <submittedName>
        <fullName evidence="3">GAF sensor protein</fullName>
    </submittedName>
</protein>
<reference evidence="3 4" key="1">
    <citation type="journal article" date="2009" name="Stand. Genomic Sci.">
        <title>Complete genome sequence of Anaerococcus prevotii type strain (PC1).</title>
        <authorList>
            <person name="Labutti K."/>
            <person name="Pukall R."/>
            <person name="Steenblock K."/>
            <person name="Glavina Del Rio T."/>
            <person name="Tice H."/>
            <person name="Copeland A."/>
            <person name="Cheng J.F."/>
            <person name="Lucas S."/>
            <person name="Chen F."/>
            <person name="Nolan M."/>
            <person name="Bruce D."/>
            <person name="Goodwin L."/>
            <person name="Pitluck S."/>
            <person name="Ivanova N."/>
            <person name="Mavromatis K."/>
            <person name="Ovchinnikova G."/>
            <person name="Pati A."/>
            <person name="Chen A."/>
            <person name="Palaniappan K."/>
            <person name="Land M."/>
            <person name="Hauser L."/>
            <person name="Chang Y.J."/>
            <person name="Jeffries C.D."/>
            <person name="Chain P."/>
            <person name="Saunders E."/>
            <person name="Brettin T."/>
            <person name="Detter J.C."/>
            <person name="Han C."/>
            <person name="Goker M."/>
            <person name="Bristow J."/>
            <person name="Eisen J.A."/>
            <person name="Markowitz V."/>
            <person name="Hugenholtz P."/>
            <person name="Kyrpides N.C."/>
            <person name="Klenk H.P."/>
            <person name="Lapidus A."/>
        </authorList>
    </citation>
    <scope>NUCLEOTIDE SEQUENCE [LARGE SCALE GENOMIC DNA]</scope>
    <source>
        <strain evidence="4">ATCC 9321 / DSM 20548 / JCM 6508 / NCTC 11806 / PC1</strain>
    </source>
</reference>